<name>A0ABQ8S388_PERAM</name>
<dbReference type="EMBL" id="JAJSOF020000037">
    <property type="protein sequence ID" value="KAJ4428331.1"/>
    <property type="molecule type" value="Genomic_DNA"/>
</dbReference>
<dbReference type="Proteomes" id="UP001148838">
    <property type="component" value="Unassembled WGS sequence"/>
</dbReference>
<accession>A0ABQ8S388</accession>
<gene>
    <name evidence="1" type="ORF">ANN_24350</name>
</gene>
<proteinExistence type="predicted"/>
<comment type="caution">
    <text evidence="1">The sequence shown here is derived from an EMBL/GenBank/DDBJ whole genome shotgun (WGS) entry which is preliminary data.</text>
</comment>
<organism evidence="1 2">
    <name type="scientific">Periplaneta americana</name>
    <name type="common">American cockroach</name>
    <name type="synonym">Blatta americana</name>
    <dbReference type="NCBI Taxonomy" id="6978"/>
    <lineage>
        <taxon>Eukaryota</taxon>
        <taxon>Metazoa</taxon>
        <taxon>Ecdysozoa</taxon>
        <taxon>Arthropoda</taxon>
        <taxon>Hexapoda</taxon>
        <taxon>Insecta</taxon>
        <taxon>Pterygota</taxon>
        <taxon>Neoptera</taxon>
        <taxon>Polyneoptera</taxon>
        <taxon>Dictyoptera</taxon>
        <taxon>Blattodea</taxon>
        <taxon>Blattoidea</taxon>
        <taxon>Blattidae</taxon>
        <taxon>Blattinae</taxon>
        <taxon>Periplaneta</taxon>
    </lineage>
</organism>
<dbReference type="PANTHER" id="PTHR47027">
    <property type="entry name" value="REVERSE TRANSCRIPTASE DOMAIN-CONTAINING PROTEIN"/>
    <property type="match status" value="1"/>
</dbReference>
<protein>
    <recommendedName>
        <fullName evidence="3">Reverse transcriptase domain-containing protein</fullName>
    </recommendedName>
</protein>
<reference evidence="1 2" key="1">
    <citation type="journal article" date="2022" name="Allergy">
        <title>Genome assembly and annotation of Periplaneta americana reveal a comprehensive cockroach allergen profile.</title>
        <authorList>
            <person name="Wang L."/>
            <person name="Xiong Q."/>
            <person name="Saelim N."/>
            <person name="Wang L."/>
            <person name="Nong W."/>
            <person name="Wan A.T."/>
            <person name="Shi M."/>
            <person name="Liu X."/>
            <person name="Cao Q."/>
            <person name="Hui J.H.L."/>
            <person name="Sookrung N."/>
            <person name="Leung T.F."/>
            <person name="Tungtrongchitr A."/>
            <person name="Tsui S.K.W."/>
        </authorList>
    </citation>
    <scope>NUCLEOTIDE SEQUENCE [LARGE SCALE GENOMIC DNA]</scope>
    <source>
        <strain evidence="1">PWHHKU_190912</strain>
    </source>
</reference>
<keyword evidence="2" id="KW-1185">Reference proteome</keyword>
<dbReference type="PANTHER" id="PTHR47027:SF20">
    <property type="entry name" value="REVERSE TRANSCRIPTASE-LIKE PROTEIN WITH RNA-DIRECTED DNA POLYMERASE DOMAIN"/>
    <property type="match status" value="1"/>
</dbReference>
<evidence type="ECO:0000313" key="2">
    <source>
        <dbReference type="Proteomes" id="UP001148838"/>
    </source>
</evidence>
<evidence type="ECO:0008006" key="3">
    <source>
        <dbReference type="Google" id="ProtNLM"/>
    </source>
</evidence>
<evidence type="ECO:0000313" key="1">
    <source>
        <dbReference type="EMBL" id="KAJ4428331.1"/>
    </source>
</evidence>
<sequence length="196" mass="22913">MEEQLEEEQFGFRKGKGTRDAIGLLRTIGERYLDKNEEVYVVFVDLEKALDRVDWNKLMGILMKIDVDWKERRLFSNLYMKRVEVSIGEEMSEGSEIGRGVRQLTTYESNDHEQVQRSARFANENMLQIIELFRITFQHKVWICSYVTLTIRHSTPVDCGRGTNAFPMFSTRLSSVLYPCYRGYTPIYNGLAIRCA</sequence>